<gene>
    <name evidence="1" type="ORF">C7H85_00010</name>
</gene>
<sequence length="165" mass="17827">MAKVIAVELQGVSYRWNGEHIVIAAGADSSWIMEGASLEQLELVDEEGEVEGLFSIDFERQQWRGSGRLSDGELTLIGDDGSTLAPGPEEPLPLLTETLELPVFSDIGSTSDADRQLADSVLEDIFEQEPLPLPAMQGGAPPPASLDSELINDVVNWLDVYSHHG</sequence>
<dbReference type="AlphaFoldDB" id="A0A2P7RAQ4"/>
<dbReference type="EMBL" id="PXYG01000001">
    <property type="protein sequence ID" value="PSJ47263.1"/>
    <property type="molecule type" value="Genomic_DNA"/>
</dbReference>
<proteinExistence type="predicted"/>
<dbReference type="OrthoDB" id="5600946at2"/>
<name>A0A2P7RAQ4_9GAMM</name>
<dbReference type="Proteomes" id="UP000240243">
    <property type="component" value="Unassembled WGS sequence"/>
</dbReference>
<reference evidence="1 2" key="1">
    <citation type="submission" date="2018-03" db="EMBL/GenBank/DDBJ databases">
        <title>The draft genome of Zobellella sp. 59N8.</title>
        <authorList>
            <person name="Liu L."/>
            <person name="Li L."/>
            <person name="Zhang X."/>
            <person name="Liang L."/>
            <person name="Wang T."/>
        </authorList>
    </citation>
    <scope>NUCLEOTIDE SEQUENCE [LARGE SCALE GENOMIC DNA]</scope>
    <source>
        <strain evidence="1 2">59N8</strain>
    </source>
</reference>
<protein>
    <submittedName>
        <fullName evidence="1">Uncharacterized protein</fullName>
    </submittedName>
</protein>
<comment type="caution">
    <text evidence="1">The sequence shown here is derived from an EMBL/GenBank/DDBJ whole genome shotgun (WGS) entry which is preliminary data.</text>
</comment>
<keyword evidence="2" id="KW-1185">Reference proteome</keyword>
<dbReference type="RefSeq" id="WP_106727681.1">
    <property type="nucleotide sequence ID" value="NZ_PXYG01000001.1"/>
</dbReference>
<evidence type="ECO:0000313" key="2">
    <source>
        <dbReference type="Proteomes" id="UP000240243"/>
    </source>
</evidence>
<accession>A0A2P7RAQ4</accession>
<organism evidence="1 2">
    <name type="scientific">Zobellella endophytica</name>
    <dbReference type="NCBI Taxonomy" id="2116700"/>
    <lineage>
        <taxon>Bacteria</taxon>
        <taxon>Pseudomonadati</taxon>
        <taxon>Pseudomonadota</taxon>
        <taxon>Gammaproteobacteria</taxon>
        <taxon>Aeromonadales</taxon>
        <taxon>Aeromonadaceae</taxon>
        <taxon>Zobellella</taxon>
    </lineage>
</organism>
<evidence type="ECO:0000313" key="1">
    <source>
        <dbReference type="EMBL" id="PSJ47263.1"/>
    </source>
</evidence>